<reference evidence="13" key="1">
    <citation type="submission" date="2016-10" db="EMBL/GenBank/DDBJ databases">
        <authorList>
            <person name="Varghese N."/>
            <person name="Submissions S."/>
        </authorList>
    </citation>
    <scope>NUCLEOTIDE SEQUENCE [LARGE SCALE GENOMIC DNA]</scope>
    <source>
        <strain evidence="13">SP</strain>
    </source>
</reference>
<keyword evidence="7 10" id="KW-1133">Transmembrane helix</keyword>
<dbReference type="GO" id="GO:0009306">
    <property type="term" value="P:protein secretion"/>
    <property type="evidence" value="ECO:0007669"/>
    <property type="project" value="InterPro"/>
</dbReference>
<sequence>MPQYYYRGRMKTGVKKEGTISGKSKKHAIEKLRDQGVALAQLEEMEPTWLNREITIGNPVKLEDFVLFLRQFATLLKSGVSIVDSTNILARQTNSKALMRALENIEEAIVSGRPFSEAAGKQPKIFPPIFVNMVRAGEASGALDEALEQLAMQYEKLHDTKQKVKSALAYPSIIGVVTIAVVAFLLTAVVPMFASMLTDLGGDLPLITVVVIGISDIVSRFWWGGLLALIIFITAIVLVRRQSDGKYYLDYLLLKLPIFGPLLQKAVLARMSRTLSTLFSSSVPILQSLKIVEKVIGNEVISRTLAGSRKALEEGQRLTEPLRDHWVFPPLVVQMISIGEETGTLDHMLAKVAEFYEKEVEYATDRMKVLIEPVLIVFLAAVVGVIITSIIVPMFQIYQQI</sequence>
<feature type="transmembrane region" description="Helical" evidence="10">
    <location>
        <begin position="221"/>
        <end position="239"/>
    </location>
</feature>
<dbReference type="FunFam" id="1.20.81.30:FF:000001">
    <property type="entry name" value="Type II secretion system protein F"/>
    <property type="match status" value="2"/>
</dbReference>
<feature type="domain" description="Type II secretion system protein GspF" evidence="11">
    <location>
        <begin position="272"/>
        <end position="393"/>
    </location>
</feature>
<comment type="subcellular location">
    <subcellularLocation>
        <location evidence="1">Cell inner membrane</location>
        <topology evidence="1">Multi-pass membrane protein</topology>
    </subcellularLocation>
    <subcellularLocation>
        <location evidence="9">Cell membrane</location>
        <topology evidence="9">Multi-pass membrane protein</topology>
    </subcellularLocation>
</comment>
<dbReference type="AlphaFoldDB" id="A0A1H3PTC8"/>
<dbReference type="InterPro" id="IPR001992">
    <property type="entry name" value="T2SS_GspF/T4SS_PilC_CS"/>
</dbReference>
<dbReference type="STRING" id="1503961.SAMN05421736_105193"/>
<dbReference type="PANTHER" id="PTHR30012">
    <property type="entry name" value="GENERAL SECRETION PATHWAY PROTEIN"/>
    <property type="match status" value="1"/>
</dbReference>
<dbReference type="PANTHER" id="PTHR30012:SF0">
    <property type="entry name" value="TYPE II SECRETION SYSTEM PROTEIN F-RELATED"/>
    <property type="match status" value="1"/>
</dbReference>
<feature type="transmembrane region" description="Helical" evidence="10">
    <location>
        <begin position="168"/>
        <end position="194"/>
    </location>
</feature>
<evidence type="ECO:0000256" key="7">
    <source>
        <dbReference type="ARBA" id="ARBA00022989"/>
    </source>
</evidence>
<dbReference type="InterPro" id="IPR003004">
    <property type="entry name" value="GspF/PilC"/>
</dbReference>
<organism evidence="12 13">
    <name type="scientific">Evansella caseinilytica</name>
    <dbReference type="NCBI Taxonomy" id="1503961"/>
    <lineage>
        <taxon>Bacteria</taxon>
        <taxon>Bacillati</taxon>
        <taxon>Bacillota</taxon>
        <taxon>Bacilli</taxon>
        <taxon>Bacillales</taxon>
        <taxon>Bacillaceae</taxon>
        <taxon>Evansella</taxon>
    </lineage>
</organism>
<accession>A0A1H3PTC8</accession>
<evidence type="ECO:0000256" key="8">
    <source>
        <dbReference type="ARBA" id="ARBA00023136"/>
    </source>
</evidence>
<evidence type="ECO:0000313" key="13">
    <source>
        <dbReference type="Proteomes" id="UP000198935"/>
    </source>
</evidence>
<evidence type="ECO:0000256" key="1">
    <source>
        <dbReference type="ARBA" id="ARBA00004429"/>
    </source>
</evidence>
<dbReference type="Proteomes" id="UP000198935">
    <property type="component" value="Unassembled WGS sequence"/>
</dbReference>
<protein>
    <submittedName>
        <fullName evidence="12">Type IV pilus assembly protein PilC</fullName>
    </submittedName>
</protein>
<dbReference type="Gene3D" id="1.20.81.30">
    <property type="entry name" value="Type II secretion system (T2SS), domain F"/>
    <property type="match status" value="2"/>
</dbReference>
<keyword evidence="6 9" id="KW-0812">Transmembrane</keyword>
<dbReference type="EMBL" id="FNPI01000005">
    <property type="protein sequence ID" value="SDZ04213.1"/>
    <property type="molecule type" value="Genomic_DNA"/>
</dbReference>
<evidence type="ECO:0000256" key="4">
    <source>
        <dbReference type="ARBA" id="ARBA00022475"/>
    </source>
</evidence>
<evidence type="ECO:0000256" key="3">
    <source>
        <dbReference type="ARBA" id="ARBA00022448"/>
    </source>
</evidence>
<evidence type="ECO:0000256" key="9">
    <source>
        <dbReference type="RuleBase" id="RU003923"/>
    </source>
</evidence>
<evidence type="ECO:0000256" key="10">
    <source>
        <dbReference type="SAM" id="Phobius"/>
    </source>
</evidence>
<dbReference type="Pfam" id="PF00482">
    <property type="entry name" value="T2SSF"/>
    <property type="match status" value="2"/>
</dbReference>
<evidence type="ECO:0000256" key="5">
    <source>
        <dbReference type="ARBA" id="ARBA00022519"/>
    </source>
</evidence>
<keyword evidence="5" id="KW-0997">Cell inner membrane</keyword>
<keyword evidence="8 10" id="KW-0472">Membrane</keyword>
<dbReference type="InterPro" id="IPR042094">
    <property type="entry name" value="T2SS_GspF_sf"/>
</dbReference>
<keyword evidence="4" id="KW-1003">Cell membrane</keyword>
<proteinExistence type="inferred from homology"/>
<comment type="similarity">
    <text evidence="2 9">Belongs to the GSP F family.</text>
</comment>
<keyword evidence="13" id="KW-1185">Reference proteome</keyword>
<dbReference type="PROSITE" id="PS00874">
    <property type="entry name" value="T2SP_F"/>
    <property type="match status" value="1"/>
</dbReference>
<name>A0A1H3PTC8_9BACI</name>
<evidence type="ECO:0000313" key="12">
    <source>
        <dbReference type="EMBL" id="SDZ04213.1"/>
    </source>
</evidence>
<feature type="transmembrane region" description="Helical" evidence="10">
    <location>
        <begin position="374"/>
        <end position="398"/>
    </location>
</feature>
<evidence type="ECO:0000259" key="11">
    <source>
        <dbReference type="Pfam" id="PF00482"/>
    </source>
</evidence>
<gene>
    <name evidence="12" type="ORF">SAMN05421736_105193</name>
</gene>
<dbReference type="PRINTS" id="PR00812">
    <property type="entry name" value="BCTERIALGSPF"/>
</dbReference>
<keyword evidence="3 9" id="KW-0813">Transport</keyword>
<dbReference type="InterPro" id="IPR018076">
    <property type="entry name" value="T2SS_GspF_dom"/>
</dbReference>
<feature type="domain" description="Type II secretion system protein GspF" evidence="11">
    <location>
        <begin position="68"/>
        <end position="191"/>
    </location>
</feature>
<evidence type="ECO:0000256" key="6">
    <source>
        <dbReference type="ARBA" id="ARBA00022692"/>
    </source>
</evidence>
<evidence type="ECO:0000256" key="2">
    <source>
        <dbReference type="ARBA" id="ARBA00005745"/>
    </source>
</evidence>
<dbReference type="GO" id="GO:0005886">
    <property type="term" value="C:plasma membrane"/>
    <property type="evidence" value="ECO:0007669"/>
    <property type="project" value="UniProtKB-SubCell"/>
</dbReference>